<dbReference type="PROSITE" id="PS51898">
    <property type="entry name" value="TYR_RECOMBINASE"/>
    <property type="match status" value="1"/>
</dbReference>
<organism evidence="3 4">
    <name type="scientific">Shouchella miscanthi</name>
    <dbReference type="NCBI Taxonomy" id="2598861"/>
    <lineage>
        <taxon>Bacteria</taxon>
        <taxon>Bacillati</taxon>
        <taxon>Bacillota</taxon>
        <taxon>Bacilli</taxon>
        <taxon>Bacillales</taxon>
        <taxon>Bacillaceae</taxon>
        <taxon>Shouchella</taxon>
    </lineage>
</organism>
<dbReference type="SUPFAM" id="SSF56349">
    <property type="entry name" value="DNA breaking-rejoining enzymes"/>
    <property type="match status" value="1"/>
</dbReference>
<dbReference type="EMBL" id="JAROAS010000006">
    <property type="protein sequence ID" value="MED4127473.1"/>
    <property type="molecule type" value="Genomic_DNA"/>
</dbReference>
<accession>A0ABU6NH06</accession>
<dbReference type="Gene3D" id="1.10.443.10">
    <property type="entry name" value="Intergrase catalytic core"/>
    <property type="match status" value="1"/>
</dbReference>
<dbReference type="InterPro" id="IPR050090">
    <property type="entry name" value="Tyrosine_recombinase_XerCD"/>
</dbReference>
<feature type="domain" description="Tyr recombinase" evidence="2">
    <location>
        <begin position="2"/>
        <end position="176"/>
    </location>
</feature>
<dbReference type="Proteomes" id="UP001341820">
    <property type="component" value="Unassembled WGS sequence"/>
</dbReference>
<evidence type="ECO:0000259" key="2">
    <source>
        <dbReference type="PROSITE" id="PS51898"/>
    </source>
</evidence>
<keyword evidence="4" id="KW-1185">Reference proteome</keyword>
<name>A0ABU6NH06_9BACI</name>
<dbReference type="RefSeq" id="WP_255224987.1">
    <property type="nucleotide sequence ID" value="NZ_JAROAS010000006.1"/>
</dbReference>
<comment type="caution">
    <text evidence="3">The sequence shown here is derived from an EMBL/GenBank/DDBJ whole genome shotgun (WGS) entry which is preliminary data.</text>
</comment>
<dbReference type="InterPro" id="IPR002104">
    <property type="entry name" value="Integrase_catalytic"/>
</dbReference>
<sequence>MAEVGALQTDADIKRWENSLYGRNRLLVTIGVSFGLRISDLLKLKVGDLRGKTSLDIREQKTGKERTVTFNRKVIAAAKTLEGADSDYIFVSRKGGNKPISTTQAYRILKDGADRAGLSEKVGAIGTHSLRKSFGRKLYRSGYKLPEIMNILGHSSEKMTLRYIGITKENVAVAYKAIDW</sequence>
<dbReference type="PANTHER" id="PTHR30349">
    <property type="entry name" value="PHAGE INTEGRASE-RELATED"/>
    <property type="match status" value="1"/>
</dbReference>
<dbReference type="PANTHER" id="PTHR30349:SF82">
    <property type="entry name" value="INTEGRASE_RECOMBINASE YOEC-RELATED"/>
    <property type="match status" value="1"/>
</dbReference>
<keyword evidence="1" id="KW-0233">DNA recombination</keyword>
<evidence type="ECO:0000313" key="3">
    <source>
        <dbReference type="EMBL" id="MED4127473.1"/>
    </source>
</evidence>
<proteinExistence type="predicted"/>
<evidence type="ECO:0000313" key="4">
    <source>
        <dbReference type="Proteomes" id="UP001341820"/>
    </source>
</evidence>
<gene>
    <name evidence="3" type="ORF">P5F74_04900</name>
</gene>
<protein>
    <submittedName>
        <fullName evidence="3">Tyrosine-type recombinase/integrase</fullName>
    </submittedName>
</protein>
<dbReference type="InterPro" id="IPR011010">
    <property type="entry name" value="DNA_brk_join_enz"/>
</dbReference>
<dbReference type="Pfam" id="PF00589">
    <property type="entry name" value="Phage_integrase"/>
    <property type="match status" value="1"/>
</dbReference>
<evidence type="ECO:0000256" key="1">
    <source>
        <dbReference type="ARBA" id="ARBA00023172"/>
    </source>
</evidence>
<reference evidence="3 4" key="1">
    <citation type="submission" date="2023-03" db="EMBL/GenBank/DDBJ databases">
        <title>Bacillus Genome Sequencing.</title>
        <authorList>
            <person name="Dunlap C."/>
        </authorList>
    </citation>
    <scope>NUCLEOTIDE SEQUENCE [LARGE SCALE GENOMIC DNA]</scope>
    <source>
        <strain evidence="3 4">B-4107</strain>
    </source>
</reference>
<dbReference type="InterPro" id="IPR013762">
    <property type="entry name" value="Integrase-like_cat_sf"/>
</dbReference>